<proteinExistence type="predicted"/>
<name>A0ABQ6H037_9GAMM</name>
<dbReference type="Pfam" id="PF00990">
    <property type="entry name" value="GGDEF"/>
    <property type="match status" value="1"/>
</dbReference>
<dbReference type="SMART" id="SM00052">
    <property type="entry name" value="EAL"/>
    <property type="match status" value="1"/>
</dbReference>
<dbReference type="InterPro" id="IPR043128">
    <property type="entry name" value="Rev_trsase/Diguanyl_cyclase"/>
</dbReference>
<dbReference type="EMBL" id="BSSU01000004">
    <property type="protein sequence ID" value="GLX81551.1"/>
    <property type="molecule type" value="Genomic_DNA"/>
</dbReference>
<evidence type="ECO:0000259" key="2">
    <source>
        <dbReference type="PROSITE" id="PS50883"/>
    </source>
</evidence>
<keyword evidence="1" id="KW-0472">Membrane</keyword>
<dbReference type="NCBIfam" id="TIGR00254">
    <property type="entry name" value="GGDEF"/>
    <property type="match status" value="1"/>
</dbReference>
<keyword evidence="1" id="KW-0812">Transmembrane</keyword>
<organism evidence="4 5">
    <name type="scientific">Thalassotalea eurytherma</name>
    <dbReference type="NCBI Taxonomy" id="1144278"/>
    <lineage>
        <taxon>Bacteria</taxon>
        <taxon>Pseudomonadati</taxon>
        <taxon>Pseudomonadota</taxon>
        <taxon>Gammaproteobacteria</taxon>
        <taxon>Alteromonadales</taxon>
        <taxon>Colwelliaceae</taxon>
        <taxon>Thalassotalea</taxon>
    </lineage>
</organism>
<evidence type="ECO:0000256" key="1">
    <source>
        <dbReference type="SAM" id="Phobius"/>
    </source>
</evidence>
<keyword evidence="5" id="KW-1185">Reference proteome</keyword>
<evidence type="ECO:0008006" key="6">
    <source>
        <dbReference type="Google" id="ProtNLM"/>
    </source>
</evidence>
<dbReference type="Pfam" id="PF00563">
    <property type="entry name" value="EAL"/>
    <property type="match status" value="1"/>
</dbReference>
<accession>A0ABQ6H037</accession>
<feature type="transmembrane region" description="Helical" evidence="1">
    <location>
        <begin position="47"/>
        <end position="66"/>
    </location>
</feature>
<feature type="domain" description="EAL" evidence="2">
    <location>
        <begin position="371"/>
        <end position="625"/>
    </location>
</feature>
<dbReference type="RefSeq" id="WP_284206884.1">
    <property type="nucleotide sequence ID" value="NZ_BSSU01000004.1"/>
</dbReference>
<comment type="caution">
    <text evidence="4">The sequence shown here is derived from an EMBL/GenBank/DDBJ whole genome shotgun (WGS) entry which is preliminary data.</text>
</comment>
<evidence type="ECO:0000259" key="3">
    <source>
        <dbReference type="PROSITE" id="PS50887"/>
    </source>
</evidence>
<dbReference type="PANTHER" id="PTHR44757">
    <property type="entry name" value="DIGUANYLATE CYCLASE DGCP"/>
    <property type="match status" value="1"/>
</dbReference>
<protein>
    <recommendedName>
        <fullName evidence="6">EAL domain-containing protein</fullName>
    </recommendedName>
</protein>
<dbReference type="InterPro" id="IPR035919">
    <property type="entry name" value="EAL_sf"/>
</dbReference>
<feature type="transmembrane region" description="Helical" evidence="1">
    <location>
        <begin position="117"/>
        <end position="135"/>
    </location>
</feature>
<dbReference type="PROSITE" id="PS50883">
    <property type="entry name" value="EAL"/>
    <property type="match status" value="1"/>
</dbReference>
<dbReference type="CDD" id="cd01949">
    <property type="entry name" value="GGDEF"/>
    <property type="match status" value="1"/>
</dbReference>
<dbReference type="SMART" id="SM00267">
    <property type="entry name" value="GGDEF"/>
    <property type="match status" value="1"/>
</dbReference>
<dbReference type="Gene3D" id="3.30.70.270">
    <property type="match status" value="1"/>
</dbReference>
<feature type="transmembrane region" description="Helical" evidence="1">
    <location>
        <begin position="21"/>
        <end position="41"/>
    </location>
</feature>
<reference evidence="4 5" key="1">
    <citation type="submission" date="2023-03" db="EMBL/GenBank/DDBJ databases">
        <title>Draft genome sequence of Thalassotalea eurytherma JCM 18482T.</title>
        <authorList>
            <person name="Sawabe T."/>
        </authorList>
    </citation>
    <scope>NUCLEOTIDE SEQUENCE [LARGE SCALE GENOMIC DNA]</scope>
    <source>
        <strain evidence="4 5">JCM 18482</strain>
    </source>
</reference>
<dbReference type="InterPro" id="IPR029787">
    <property type="entry name" value="Nucleotide_cyclase"/>
</dbReference>
<gene>
    <name evidence="4" type="ORF">theurythT_10030</name>
</gene>
<sequence>MKDESELSSSVLAGRYKRLQQFIWLAQFVIMMVIASNYVAGVDVLETPILLAAFVINFVSLTCLYLKKFTLSSAILLVNCAFVLTALMSVNNGLRDSAVIGLPGLVVFAAIVGSSRLFYCILLYLVCFVIGLGYYDIEMGYPRNIAPINWSVVADIIVILLVIGFAIKQLVNELKKQTNRLTYESQQASKSHKEIELIAHHDALTGLPNRYLAEDRFQQSLAHVTRSGEVVGLLFIDLDHFKPVNDNLGHDIGDALLKEVAQRISDVVRKRDSVCRIGGDEFVVIIEANNHQSAVGDIANKILETVNLPFYISSHRIDISASIGVALSPNDGEDFHDLTKKADLAMYKSKALGRNACSFFDEELNQELALKSKLIEQLRETIFKKSLNLNFQPVIDLKRDKVVANEALVRWNNGVELWISPEVFIPLAEDNGMIYEIGKRVLKEACLQCAVWRKSGYGNLSVSVNISNHQLRDNQLETIVLESLTQANLPPEALTLEIKESALISKYNQVERQIKSMRKLGVKFCIDDYGLGHSNLVELYELGIDQIKLDRQLLKDMEDNRYQQKLLDGLLAFAAHLSIEVIAKGIENDEFIETLRKKSCSFGQGFLLGEPMSPSELDIYLERAYQ</sequence>
<feature type="domain" description="GGDEF" evidence="3">
    <location>
        <begin position="229"/>
        <end position="362"/>
    </location>
</feature>
<evidence type="ECO:0000313" key="5">
    <source>
        <dbReference type="Proteomes" id="UP001157133"/>
    </source>
</evidence>
<dbReference type="Proteomes" id="UP001157133">
    <property type="component" value="Unassembled WGS sequence"/>
</dbReference>
<dbReference type="Gene3D" id="3.20.20.450">
    <property type="entry name" value="EAL domain"/>
    <property type="match status" value="1"/>
</dbReference>
<feature type="transmembrane region" description="Helical" evidence="1">
    <location>
        <begin position="147"/>
        <end position="167"/>
    </location>
</feature>
<dbReference type="CDD" id="cd01948">
    <property type="entry name" value="EAL"/>
    <property type="match status" value="1"/>
</dbReference>
<dbReference type="SUPFAM" id="SSF141868">
    <property type="entry name" value="EAL domain-like"/>
    <property type="match status" value="1"/>
</dbReference>
<dbReference type="InterPro" id="IPR052155">
    <property type="entry name" value="Biofilm_reg_signaling"/>
</dbReference>
<dbReference type="PROSITE" id="PS50887">
    <property type="entry name" value="GGDEF"/>
    <property type="match status" value="1"/>
</dbReference>
<evidence type="ECO:0000313" key="4">
    <source>
        <dbReference type="EMBL" id="GLX81551.1"/>
    </source>
</evidence>
<dbReference type="PANTHER" id="PTHR44757:SF2">
    <property type="entry name" value="BIOFILM ARCHITECTURE MAINTENANCE PROTEIN MBAA"/>
    <property type="match status" value="1"/>
</dbReference>
<keyword evidence="1" id="KW-1133">Transmembrane helix</keyword>
<dbReference type="InterPro" id="IPR001633">
    <property type="entry name" value="EAL_dom"/>
</dbReference>
<dbReference type="InterPro" id="IPR000160">
    <property type="entry name" value="GGDEF_dom"/>
</dbReference>
<dbReference type="SUPFAM" id="SSF55073">
    <property type="entry name" value="Nucleotide cyclase"/>
    <property type="match status" value="1"/>
</dbReference>
<feature type="transmembrane region" description="Helical" evidence="1">
    <location>
        <begin position="73"/>
        <end position="90"/>
    </location>
</feature>